<reference evidence="2 3" key="1">
    <citation type="journal article" date="2014" name="Genome Biol. Evol.">
        <title>The genome of the myxosporean Thelohanellus kitauei shows adaptations to nutrient acquisition within its fish host.</title>
        <authorList>
            <person name="Yang Y."/>
            <person name="Xiong J."/>
            <person name="Zhou Z."/>
            <person name="Huo F."/>
            <person name="Miao W."/>
            <person name="Ran C."/>
            <person name="Liu Y."/>
            <person name="Zhang J."/>
            <person name="Feng J."/>
            <person name="Wang M."/>
            <person name="Wang M."/>
            <person name="Wang L."/>
            <person name="Yao B."/>
        </authorList>
    </citation>
    <scope>NUCLEOTIDE SEQUENCE [LARGE SCALE GENOMIC DNA]</scope>
    <source>
        <strain evidence="2">Wuqing</strain>
    </source>
</reference>
<keyword evidence="3" id="KW-1185">Reference proteome</keyword>
<gene>
    <name evidence="2" type="ORF">RF11_12840</name>
</gene>
<feature type="coiled-coil region" evidence="1">
    <location>
        <begin position="112"/>
        <end position="174"/>
    </location>
</feature>
<keyword evidence="1" id="KW-0175">Coiled coil</keyword>
<proteinExistence type="predicted"/>
<protein>
    <submittedName>
        <fullName evidence="2">Uncharacterized protein</fullName>
    </submittedName>
</protein>
<dbReference type="AlphaFoldDB" id="A0A0C2M2W8"/>
<evidence type="ECO:0000313" key="2">
    <source>
        <dbReference type="EMBL" id="KII61425.1"/>
    </source>
</evidence>
<sequence length="415" mass="49175">MLYFPFLPKTDENIALKSLVEHYEQRKTASDETIHTLENRLIDSEKALSVLNNKFKKISHMLISSKEKENELTTFCSKLFEIYKIPQDMVLAESLNLFYAKEEERTRVFKTYKSLLAEKQELIKQNMQAHEELGTMSQKIKHIKNMVDDKQLVIINKEQENLKLSKKIDKLKHAKNVIYESRHYHQQALSKLYLMSASLSRISQLYNLKTNEFNDLQSCYVDIKVQHDLLLSLNSDLSQKTLFMVNNFQMEFDQLFTKFKVLQVNLDQCKTKLAERENQQRQFTRSASYFNKRNESIISVIYEMRKDLKKELKEMRNIHSNDEEIRRLQRENSSLKDDVEILTSEIGQKNKLVDILMKKDFVVDNEKTENKSFLDKLLPIKIIDEDLHISNQNLKQSLEESLHKNIILKVRIPFI</sequence>
<accession>A0A0C2M2W8</accession>
<evidence type="ECO:0000313" key="3">
    <source>
        <dbReference type="Proteomes" id="UP000031668"/>
    </source>
</evidence>
<feature type="coiled-coil region" evidence="1">
    <location>
        <begin position="305"/>
        <end position="345"/>
    </location>
</feature>
<name>A0A0C2M2W8_THEKT</name>
<comment type="caution">
    <text evidence="2">The sequence shown here is derived from an EMBL/GenBank/DDBJ whole genome shotgun (WGS) entry which is preliminary data.</text>
</comment>
<evidence type="ECO:0000256" key="1">
    <source>
        <dbReference type="SAM" id="Coils"/>
    </source>
</evidence>
<dbReference type="EMBL" id="JWZT01005339">
    <property type="protein sequence ID" value="KII61425.1"/>
    <property type="molecule type" value="Genomic_DNA"/>
</dbReference>
<dbReference type="Proteomes" id="UP000031668">
    <property type="component" value="Unassembled WGS sequence"/>
</dbReference>
<organism evidence="2 3">
    <name type="scientific">Thelohanellus kitauei</name>
    <name type="common">Myxosporean</name>
    <dbReference type="NCBI Taxonomy" id="669202"/>
    <lineage>
        <taxon>Eukaryota</taxon>
        <taxon>Metazoa</taxon>
        <taxon>Cnidaria</taxon>
        <taxon>Myxozoa</taxon>
        <taxon>Myxosporea</taxon>
        <taxon>Bivalvulida</taxon>
        <taxon>Platysporina</taxon>
        <taxon>Myxobolidae</taxon>
        <taxon>Thelohanellus</taxon>
    </lineage>
</organism>
<feature type="coiled-coil region" evidence="1">
    <location>
        <begin position="20"/>
        <end position="54"/>
    </location>
</feature>